<dbReference type="EMBL" id="BMAV01019635">
    <property type="protein sequence ID" value="GFY72757.1"/>
    <property type="molecule type" value="Genomic_DNA"/>
</dbReference>
<gene>
    <name evidence="1" type="ORF">TNIN_367501</name>
</gene>
<proteinExistence type="predicted"/>
<dbReference type="Proteomes" id="UP000886998">
    <property type="component" value="Unassembled WGS sequence"/>
</dbReference>
<protein>
    <submittedName>
        <fullName evidence="1">Uncharacterized protein</fullName>
    </submittedName>
</protein>
<comment type="caution">
    <text evidence="1">The sequence shown here is derived from an EMBL/GenBank/DDBJ whole genome shotgun (WGS) entry which is preliminary data.</text>
</comment>
<keyword evidence="2" id="KW-1185">Reference proteome</keyword>
<reference evidence="1" key="1">
    <citation type="submission" date="2020-08" db="EMBL/GenBank/DDBJ databases">
        <title>Multicomponent nature underlies the extraordinary mechanical properties of spider dragline silk.</title>
        <authorList>
            <person name="Kono N."/>
            <person name="Nakamura H."/>
            <person name="Mori M."/>
            <person name="Yoshida Y."/>
            <person name="Ohtoshi R."/>
            <person name="Malay A.D."/>
            <person name="Moran D.A.P."/>
            <person name="Tomita M."/>
            <person name="Numata K."/>
            <person name="Arakawa K."/>
        </authorList>
    </citation>
    <scope>NUCLEOTIDE SEQUENCE</scope>
</reference>
<evidence type="ECO:0000313" key="1">
    <source>
        <dbReference type="EMBL" id="GFY72757.1"/>
    </source>
</evidence>
<organism evidence="1 2">
    <name type="scientific">Trichonephila inaurata madagascariensis</name>
    <dbReference type="NCBI Taxonomy" id="2747483"/>
    <lineage>
        <taxon>Eukaryota</taxon>
        <taxon>Metazoa</taxon>
        <taxon>Ecdysozoa</taxon>
        <taxon>Arthropoda</taxon>
        <taxon>Chelicerata</taxon>
        <taxon>Arachnida</taxon>
        <taxon>Araneae</taxon>
        <taxon>Araneomorphae</taxon>
        <taxon>Entelegynae</taxon>
        <taxon>Araneoidea</taxon>
        <taxon>Nephilidae</taxon>
        <taxon>Trichonephila</taxon>
        <taxon>Trichonephila inaurata</taxon>
    </lineage>
</organism>
<dbReference type="AlphaFoldDB" id="A0A8X7CQL1"/>
<evidence type="ECO:0000313" key="2">
    <source>
        <dbReference type="Proteomes" id="UP000886998"/>
    </source>
</evidence>
<name>A0A8X7CQL1_9ARAC</name>
<dbReference type="OrthoDB" id="10572476at2759"/>
<sequence length="89" mass="9748">MTPLPFPFLHNSSSILAIITTQKKKTKRKELLGATNPPELVHNDFLLALLGRDLAIIPVRPSIVHPSAFLEQMSAANDPEEGPFLSSFA</sequence>
<accession>A0A8X7CQL1</accession>